<dbReference type="AlphaFoldDB" id="A0A4U7B7U6"/>
<evidence type="ECO:0000256" key="1">
    <source>
        <dbReference type="SAM" id="MobiDB-lite"/>
    </source>
</evidence>
<evidence type="ECO:0000313" key="3">
    <source>
        <dbReference type="Proteomes" id="UP000308133"/>
    </source>
</evidence>
<organism evidence="2 3">
    <name type="scientific">Elsinoe australis</name>
    <dbReference type="NCBI Taxonomy" id="40998"/>
    <lineage>
        <taxon>Eukaryota</taxon>
        <taxon>Fungi</taxon>
        <taxon>Dikarya</taxon>
        <taxon>Ascomycota</taxon>
        <taxon>Pezizomycotina</taxon>
        <taxon>Dothideomycetes</taxon>
        <taxon>Dothideomycetidae</taxon>
        <taxon>Myriangiales</taxon>
        <taxon>Elsinoaceae</taxon>
        <taxon>Elsinoe</taxon>
    </lineage>
</organism>
<reference evidence="2 3" key="1">
    <citation type="submission" date="2018-02" db="EMBL/GenBank/DDBJ databases">
        <title>Draft genome sequences of Elsinoe sp., causing black scab on jojoba.</title>
        <authorList>
            <person name="Stodart B."/>
            <person name="Jeffress S."/>
            <person name="Ash G."/>
            <person name="Arun Chinnappa K."/>
        </authorList>
    </citation>
    <scope>NUCLEOTIDE SEQUENCE [LARGE SCALE GENOMIC DNA]</scope>
    <source>
        <strain evidence="2 3">Hillstone_2</strain>
    </source>
</reference>
<feature type="compositionally biased region" description="Acidic residues" evidence="1">
    <location>
        <begin position="156"/>
        <end position="170"/>
    </location>
</feature>
<gene>
    <name evidence="2" type="ORF">C1H76_0386</name>
</gene>
<evidence type="ECO:0008006" key="4">
    <source>
        <dbReference type="Google" id="ProtNLM"/>
    </source>
</evidence>
<protein>
    <recommendedName>
        <fullName evidence="4">SWIM-type domain-containing protein</fullName>
    </recommendedName>
</protein>
<sequence length="291" mass="31085">MLTKRRLLSNILETLAAIPPADPPTSNPLKLLATNQPIRNLFFTLHVLFPTALLPALDLLDRHQIHRLVLSAPSSTTDPSLSLPRFPPGHTIPPSKKKRLYLVLSSLSPSSSTHPHPHRTHGSGAGHNDRPRPYRPTQSQARAQLPSSIASRLYDDDPADDTDGDESEGLDEAARYHRVRLEAGYCSCPGFAFEMFPSGPSAGRDGGDGLEEGADSEGEVGGMRGAGAGAASGDVGEGAFASLLRGGETPMCKHLLACLLVERCAGLFGGFLREREVGLEEWVGWEAGWGG</sequence>
<feature type="compositionally biased region" description="Polar residues" evidence="1">
    <location>
        <begin position="136"/>
        <end position="150"/>
    </location>
</feature>
<dbReference type="EMBL" id="PTQR01000004">
    <property type="protein sequence ID" value="TKX27548.1"/>
    <property type="molecule type" value="Genomic_DNA"/>
</dbReference>
<accession>A0A4U7B7U6</accession>
<proteinExistence type="predicted"/>
<comment type="caution">
    <text evidence="2">The sequence shown here is derived from an EMBL/GenBank/DDBJ whole genome shotgun (WGS) entry which is preliminary data.</text>
</comment>
<feature type="region of interest" description="Disordered" evidence="1">
    <location>
        <begin position="73"/>
        <end position="95"/>
    </location>
</feature>
<evidence type="ECO:0000313" key="2">
    <source>
        <dbReference type="EMBL" id="TKX27548.1"/>
    </source>
</evidence>
<feature type="compositionally biased region" description="Low complexity" evidence="1">
    <location>
        <begin position="73"/>
        <end position="84"/>
    </location>
</feature>
<feature type="region of interest" description="Disordered" evidence="1">
    <location>
        <begin position="107"/>
        <end position="170"/>
    </location>
</feature>
<dbReference type="Proteomes" id="UP000308133">
    <property type="component" value="Unassembled WGS sequence"/>
</dbReference>
<name>A0A4U7B7U6_9PEZI</name>